<dbReference type="NCBIfam" id="TIGR00442">
    <property type="entry name" value="hisS"/>
    <property type="match status" value="1"/>
</dbReference>
<dbReference type="InterPro" id="IPR045864">
    <property type="entry name" value="aa-tRNA-synth_II/BPL/LPL"/>
</dbReference>
<keyword evidence="5" id="KW-0067">ATP-binding</keyword>
<proteinExistence type="inferred from homology"/>
<dbReference type="Proteomes" id="UP001320768">
    <property type="component" value="Unassembled WGS sequence"/>
</dbReference>
<comment type="caution">
    <text evidence="7">The sequence shown here is derived from an EMBL/GenBank/DDBJ whole genome shotgun (WGS) entry which is preliminary data.</text>
</comment>
<dbReference type="InterPro" id="IPR015807">
    <property type="entry name" value="His-tRNA-ligase"/>
</dbReference>
<reference evidence="7 8" key="1">
    <citation type="journal article" date="2022" name="Nat. Microbiol.">
        <title>The microbiome of a bacterivorous marine choanoflagellate contains a resource-demanding obligate bacterial associate.</title>
        <authorList>
            <person name="Needham D.M."/>
            <person name="Poirier C."/>
            <person name="Bachy C."/>
            <person name="George E.E."/>
            <person name="Wilken S."/>
            <person name="Yung C.C.M."/>
            <person name="Limardo A.J."/>
            <person name="Morando M."/>
            <person name="Sudek L."/>
            <person name="Malmstrom R.R."/>
            <person name="Keeling P.J."/>
            <person name="Santoro A.E."/>
            <person name="Worden A.Z."/>
        </authorList>
    </citation>
    <scope>NUCLEOTIDE SEQUENCE [LARGE SCALE GENOMIC DNA]</scope>
    <source>
        <strain evidence="7 8">Comchoano-2</strain>
    </source>
</reference>
<keyword evidence="5" id="KW-0547">Nucleotide-binding</keyword>
<dbReference type="InterPro" id="IPR041715">
    <property type="entry name" value="HisRS-like_core"/>
</dbReference>
<dbReference type="SUPFAM" id="SSF55681">
    <property type="entry name" value="Class II aaRS and biotin synthetases"/>
    <property type="match status" value="1"/>
</dbReference>
<dbReference type="EC" id="6.1.1.21" evidence="5"/>
<keyword evidence="8" id="KW-1185">Reference proteome</keyword>
<comment type="catalytic activity">
    <reaction evidence="5">
        <text>tRNA(His) + L-histidine + ATP = L-histidyl-tRNA(His) + AMP + diphosphate + H(+)</text>
        <dbReference type="Rhea" id="RHEA:17313"/>
        <dbReference type="Rhea" id="RHEA-COMP:9665"/>
        <dbReference type="Rhea" id="RHEA-COMP:9689"/>
        <dbReference type="ChEBI" id="CHEBI:15378"/>
        <dbReference type="ChEBI" id="CHEBI:30616"/>
        <dbReference type="ChEBI" id="CHEBI:33019"/>
        <dbReference type="ChEBI" id="CHEBI:57595"/>
        <dbReference type="ChEBI" id="CHEBI:78442"/>
        <dbReference type="ChEBI" id="CHEBI:78527"/>
        <dbReference type="ChEBI" id="CHEBI:456215"/>
        <dbReference type="EC" id="6.1.1.21"/>
    </reaction>
</comment>
<dbReference type="Pfam" id="PF13393">
    <property type="entry name" value="tRNA-synt_His"/>
    <property type="match status" value="1"/>
</dbReference>
<comment type="subcellular location">
    <subcellularLocation>
        <location evidence="5">Cytoplasm</location>
    </subcellularLocation>
</comment>
<evidence type="ECO:0000313" key="8">
    <source>
        <dbReference type="Proteomes" id="UP001320768"/>
    </source>
</evidence>
<evidence type="ECO:0000259" key="6">
    <source>
        <dbReference type="PROSITE" id="PS50862"/>
    </source>
</evidence>
<evidence type="ECO:0000313" key="7">
    <source>
        <dbReference type="EMBL" id="MCP8351859.1"/>
    </source>
</evidence>
<dbReference type="InterPro" id="IPR006195">
    <property type="entry name" value="aa-tRNA-synth_II"/>
</dbReference>
<comment type="similarity">
    <text evidence="1 5">Belongs to the class-II aminoacyl-tRNA synthetase family.</text>
</comment>
<keyword evidence="4 5" id="KW-0030">Aminoacyl-tRNA synthetase</keyword>
<keyword evidence="3 5" id="KW-0436">Ligase</keyword>
<dbReference type="CDD" id="cd00773">
    <property type="entry name" value="HisRS-like_core"/>
    <property type="match status" value="1"/>
</dbReference>
<name>A0ABT1L406_9GAMM</name>
<dbReference type="GO" id="GO:0004821">
    <property type="term" value="F:histidine-tRNA ligase activity"/>
    <property type="evidence" value="ECO:0007669"/>
    <property type="project" value="UniProtKB-EC"/>
</dbReference>
<evidence type="ECO:0000256" key="2">
    <source>
        <dbReference type="ARBA" id="ARBA00011738"/>
    </source>
</evidence>
<dbReference type="EMBL" id="JAKUDN010000001">
    <property type="protein sequence ID" value="MCP8351859.1"/>
    <property type="molecule type" value="Genomic_DNA"/>
</dbReference>
<dbReference type="Gene3D" id="3.30.930.10">
    <property type="entry name" value="Bira Bifunctional Protein, Domain 2"/>
    <property type="match status" value="1"/>
</dbReference>
<dbReference type="HAMAP" id="MF_00127">
    <property type="entry name" value="His_tRNA_synth"/>
    <property type="match status" value="1"/>
</dbReference>
<sequence length="416" mass="47940">MSNKYQCLRGMRDLSLEQSGRISYIERTLERIAQQYGYANIQFPILEEATLFQKSIGIETDIVGQEMYTFQDKNDQLISLRPEGTAGCLRACLANGMIQRQKQKVYYQGPMFRRERPQRGRFRQFQHFGIEVYGYPSGGIDAELILMSHQMWQSLGLNHIQLHVNYLGSPASRVAYRDTLQAYWKEHTSELTEDERQRAENNPLRLLDSKNPSIQSLIDHAPSITESLSDDEKQCYQKILDMLSRHHISYIESKKLVRGLDYYSDFIFEWISDDLGSQSTICGGGRYDPLVAAMGHDIPAIGFAAGVDRIEEIMPKIFSDMPKILFCAADESLLTRLERLQQARSNNIILDIDYSAGKLKNKMKTAQHKAFDYIAYLQEDDQIKVIHFTKDESHHFNISEFNQWCQSLATGDHYAS</sequence>
<evidence type="ECO:0000256" key="1">
    <source>
        <dbReference type="ARBA" id="ARBA00008226"/>
    </source>
</evidence>
<gene>
    <name evidence="5 7" type="primary">hisS</name>
    <name evidence="7" type="ORF">MKS91_00935</name>
</gene>
<organism evidence="7 8">
    <name type="scientific">Candidatus Synchoanobacter obligatus</name>
    <dbReference type="NCBI Taxonomy" id="2919597"/>
    <lineage>
        <taxon>Bacteria</taxon>
        <taxon>Pseudomonadati</taxon>
        <taxon>Pseudomonadota</taxon>
        <taxon>Gammaproteobacteria</taxon>
        <taxon>Candidatus Comchoanobacterales</taxon>
        <taxon>Candidatus Comchoanobacteraceae</taxon>
        <taxon>Candidatus Synchoanobacter</taxon>
    </lineage>
</organism>
<keyword evidence="5" id="KW-0648">Protein biosynthesis</keyword>
<keyword evidence="5" id="KW-0963">Cytoplasm</keyword>
<protein>
    <recommendedName>
        <fullName evidence="5">Histidine--tRNA ligase</fullName>
        <ecNumber evidence="5">6.1.1.21</ecNumber>
    </recommendedName>
    <alternativeName>
        <fullName evidence="5">Histidyl-tRNA synthetase</fullName>
        <shortName evidence="5">HisRS</shortName>
    </alternativeName>
</protein>
<evidence type="ECO:0000256" key="5">
    <source>
        <dbReference type="HAMAP-Rule" id="MF_00127"/>
    </source>
</evidence>
<evidence type="ECO:0000256" key="3">
    <source>
        <dbReference type="ARBA" id="ARBA00022598"/>
    </source>
</evidence>
<dbReference type="PANTHER" id="PTHR43707:SF1">
    <property type="entry name" value="HISTIDINE--TRNA LIGASE, MITOCHONDRIAL-RELATED"/>
    <property type="match status" value="1"/>
</dbReference>
<accession>A0ABT1L406</accession>
<comment type="subunit">
    <text evidence="2 5">Homodimer.</text>
</comment>
<dbReference type="InterPro" id="IPR004516">
    <property type="entry name" value="HisRS/HisZ"/>
</dbReference>
<dbReference type="PANTHER" id="PTHR43707">
    <property type="entry name" value="HISTIDYL-TRNA SYNTHETASE"/>
    <property type="match status" value="1"/>
</dbReference>
<evidence type="ECO:0000256" key="4">
    <source>
        <dbReference type="ARBA" id="ARBA00023146"/>
    </source>
</evidence>
<feature type="domain" description="Aminoacyl-transfer RNA synthetases class-II family profile" evidence="6">
    <location>
        <begin position="23"/>
        <end position="322"/>
    </location>
</feature>
<dbReference type="PIRSF" id="PIRSF001549">
    <property type="entry name" value="His-tRNA_synth"/>
    <property type="match status" value="1"/>
</dbReference>
<dbReference type="PROSITE" id="PS50862">
    <property type="entry name" value="AA_TRNA_LIGASE_II"/>
    <property type="match status" value="1"/>
</dbReference>
<dbReference type="RefSeq" id="WP_258568967.1">
    <property type="nucleotide sequence ID" value="NZ_JAKUDN010000001.1"/>
</dbReference>